<feature type="compositionally biased region" description="Polar residues" evidence="1">
    <location>
        <begin position="52"/>
        <end position="74"/>
    </location>
</feature>
<feature type="region of interest" description="Disordered" evidence="1">
    <location>
        <begin position="91"/>
        <end position="129"/>
    </location>
</feature>
<gene>
    <name evidence="2" type="ORF">CYMTET_17237</name>
</gene>
<keyword evidence="3" id="KW-1185">Reference proteome</keyword>
<accession>A0AAE0GB07</accession>
<protein>
    <submittedName>
        <fullName evidence="2">Uncharacterized protein</fullName>
    </submittedName>
</protein>
<feature type="region of interest" description="Disordered" evidence="1">
    <location>
        <begin position="1"/>
        <end position="75"/>
    </location>
</feature>
<feature type="region of interest" description="Disordered" evidence="1">
    <location>
        <begin position="167"/>
        <end position="219"/>
    </location>
</feature>
<reference evidence="2 3" key="1">
    <citation type="journal article" date="2015" name="Genome Biol. Evol.">
        <title>Comparative Genomics of a Bacterivorous Green Alga Reveals Evolutionary Causalities and Consequences of Phago-Mixotrophic Mode of Nutrition.</title>
        <authorList>
            <person name="Burns J.A."/>
            <person name="Paasch A."/>
            <person name="Narechania A."/>
            <person name="Kim E."/>
        </authorList>
    </citation>
    <scope>NUCLEOTIDE SEQUENCE [LARGE SCALE GENOMIC DNA]</scope>
    <source>
        <strain evidence="2 3">PLY_AMNH</strain>
    </source>
</reference>
<dbReference type="AlphaFoldDB" id="A0AAE0GB07"/>
<comment type="caution">
    <text evidence="2">The sequence shown here is derived from an EMBL/GenBank/DDBJ whole genome shotgun (WGS) entry which is preliminary data.</text>
</comment>
<proteinExistence type="predicted"/>
<organism evidence="2 3">
    <name type="scientific">Cymbomonas tetramitiformis</name>
    <dbReference type="NCBI Taxonomy" id="36881"/>
    <lineage>
        <taxon>Eukaryota</taxon>
        <taxon>Viridiplantae</taxon>
        <taxon>Chlorophyta</taxon>
        <taxon>Pyramimonadophyceae</taxon>
        <taxon>Pyramimonadales</taxon>
        <taxon>Pyramimonadaceae</taxon>
        <taxon>Cymbomonas</taxon>
    </lineage>
</organism>
<name>A0AAE0GB07_9CHLO</name>
<evidence type="ECO:0000313" key="3">
    <source>
        <dbReference type="Proteomes" id="UP001190700"/>
    </source>
</evidence>
<feature type="compositionally biased region" description="Acidic residues" evidence="1">
    <location>
        <begin position="114"/>
        <end position="129"/>
    </location>
</feature>
<feature type="region of interest" description="Disordered" evidence="1">
    <location>
        <begin position="141"/>
        <end position="160"/>
    </location>
</feature>
<dbReference type="EMBL" id="LGRX02007636">
    <property type="protein sequence ID" value="KAK3274583.1"/>
    <property type="molecule type" value="Genomic_DNA"/>
</dbReference>
<evidence type="ECO:0000313" key="2">
    <source>
        <dbReference type="EMBL" id="KAK3274583.1"/>
    </source>
</evidence>
<sequence>MEQSSQRRGRLTLRKKVDNAARHQGGGYQPPCFSPEAVLKSGAGKENRLSPADSSRSTLQRGPPLVNTQKQPRSLHTEDIAVSDAQTEFHTGHAAETIPAVRGVAPGGRTGAAEGDDCSEGGDVSDDDIPQFDLFASFREVATPERTQPELTTPPSAVRASNELEATRAHGSSFAAPRSTQSRELGVARPTTAPSRGLEAATRCSDLEPRPRVHCPTSGVDRVGLLGMMPSKSSMNPPRFSPEAFGEGGGVPLRGLSPTPLASNATFTATTASPAGHRSRRALKGVLQIPHYVVSWVTVVSGVVSGVTVRFKGVL</sequence>
<dbReference type="Proteomes" id="UP001190700">
    <property type="component" value="Unassembled WGS sequence"/>
</dbReference>
<feature type="compositionally biased region" description="Polar residues" evidence="1">
    <location>
        <begin position="145"/>
        <end position="155"/>
    </location>
</feature>
<evidence type="ECO:0000256" key="1">
    <source>
        <dbReference type="SAM" id="MobiDB-lite"/>
    </source>
</evidence>